<dbReference type="AlphaFoldDB" id="A0A6G3XZH2"/>
<name>A0A6G3XZH2_9ACTN</name>
<reference evidence="4" key="1">
    <citation type="submission" date="2020-01" db="EMBL/GenBank/DDBJ databases">
        <title>Insect and environment-associated Actinomycetes.</title>
        <authorList>
            <person name="Currrie C."/>
            <person name="Chevrette M."/>
            <person name="Carlson C."/>
            <person name="Stubbendieck R."/>
            <person name="Wendt-Pienkowski E."/>
        </authorList>
    </citation>
    <scope>NUCLEOTIDE SEQUENCE</scope>
    <source>
        <strain evidence="4">SID7499</strain>
    </source>
</reference>
<evidence type="ECO:0000256" key="2">
    <source>
        <dbReference type="SAM" id="MobiDB-lite"/>
    </source>
</evidence>
<comment type="caution">
    <text evidence="4">The sequence shown here is derived from an EMBL/GenBank/DDBJ whole genome shotgun (WGS) entry which is preliminary data.</text>
</comment>
<dbReference type="InterPro" id="IPR029050">
    <property type="entry name" value="Immunoprotect_excell_Ig-like"/>
</dbReference>
<feature type="chain" id="PRO_5039369320" evidence="3">
    <location>
        <begin position="22"/>
        <end position="222"/>
    </location>
</feature>
<sequence length="222" mass="23359">MHSRTAVLTSTAIVFAGALVACGTDTEQGTAERSPTASSAPAQSPDCGSDSTLSQSEWIEQCATATATPSAEQPSTKLPNTELAVGDTFAYKDGVKVKIDSIRKITRFGEYDSGPDAGQIPFRVTFTITNGTDKPYDLDGLSPTAEGGTTGGQTSSLYVSIDSKEMNGRLAPGRAGTFTEEYSIARSDAASIVFSMSRSDKAWLQQNSAWLGVDPHWTGAIK</sequence>
<feature type="region of interest" description="Disordered" evidence="2">
    <location>
        <begin position="26"/>
        <end position="54"/>
    </location>
</feature>
<feature type="compositionally biased region" description="Low complexity" evidence="2">
    <location>
        <begin position="34"/>
        <end position="45"/>
    </location>
</feature>
<evidence type="ECO:0000313" key="4">
    <source>
        <dbReference type="EMBL" id="NEE23034.1"/>
    </source>
</evidence>
<gene>
    <name evidence="4" type="ORF">G3M58_93365</name>
</gene>
<organism evidence="4">
    <name type="scientific">Streptomyces sp. SID7499</name>
    <dbReference type="NCBI Taxonomy" id="2706086"/>
    <lineage>
        <taxon>Bacteria</taxon>
        <taxon>Bacillati</taxon>
        <taxon>Actinomycetota</taxon>
        <taxon>Actinomycetes</taxon>
        <taxon>Kitasatosporales</taxon>
        <taxon>Streptomycetaceae</taxon>
        <taxon>Streptomyces</taxon>
    </lineage>
</organism>
<evidence type="ECO:0000256" key="1">
    <source>
        <dbReference type="ARBA" id="ARBA00022729"/>
    </source>
</evidence>
<evidence type="ECO:0000256" key="3">
    <source>
        <dbReference type="SAM" id="SignalP"/>
    </source>
</evidence>
<dbReference type="PROSITE" id="PS51257">
    <property type="entry name" value="PROKAR_LIPOPROTEIN"/>
    <property type="match status" value="1"/>
</dbReference>
<feature type="signal peptide" evidence="3">
    <location>
        <begin position="1"/>
        <end position="21"/>
    </location>
</feature>
<keyword evidence="1 3" id="KW-0732">Signal</keyword>
<accession>A0A6G3XZH2</accession>
<protein>
    <submittedName>
        <fullName evidence="4">DUF4352 domain-containing protein</fullName>
    </submittedName>
</protein>
<proteinExistence type="predicted"/>
<dbReference type="Gene3D" id="2.60.40.1240">
    <property type="match status" value="1"/>
</dbReference>
<dbReference type="EMBL" id="JAAGMN010010094">
    <property type="protein sequence ID" value="NEE23034.1"/>
    <property type="molecule type" value="Genomic_DNA"/>
</dbReference>